<keyword evidence="5 8" id="KW-0862">Zinc</keyword>
<comment type="domain">
    <text evidence="10">The PHD-type zinc finger mediates the binding to H3K4me3.</text>
</comment>
<dbReference type="InterPro" id="IPR028651">
    <property type="entry name" value="ING_fam"/>
</dbReference>
<evidence type="ECO:0000259" key="13">
    <source>
        <dbReference type="PROSITE" id="PS50016"/>
    </source>
</evidence>
<dbReference type="Pfam" id="PF12998">
    <property type="entry name" value="ING"/>
    <property type="match status" value="1"/>
</dbReference>
<keyword evidence="6 10" id="KW-0539">Nucleus</keyword>
<dbReference type="InterPro" id="IPR024610">
    <property type="entry name" value="ING_N_histone-binding"/>
</dbReference>
<feature type="domain" description="PHD-type" evidence="13">
    <location>
        <begin position="259"/>
        <end position="308"/>
    </location>
</feature>
<feature type="site" description="Histone H3K4me3 binding" evidence="7">
    <location>
        <position position="276"/>
    </location>
</feature>
<evidence type="ECO:0000256" key="6">
    <source>
        <dbReference type="ARBA" id="ARBA00023242"/>
    </source>
</evidence>
<evidence type="ECO:0000256" key="9">
    <source>
        <dbReference type="PROSITE-ProRule" id="PRU00146"/>
    </source>
</evidence>
<organism evidence="14 15">
    <name type="scientific">Zancudomyces culisetae</name>
    <name type="common">Gut fungus</name>
    <name type="synonym">Smittium culisetae</name>
    <dbReference type="NCBI Taxonomy" id="1213189"/>
    <lineage>
        <taxon>Eukaryota</taxon>
        <taxon>Fungi</taxon>
        <taxon>Fungi incertae sedis</taxon>
        <taxon>Zoopagomycota</taxon>
        <taxon>Kickxellomycotina</taxon>
        <taxon>Harpellomycetes</taxon>
        <taxon>Harpellales</taxon>
        <taxon>Legeriomycetaceae</taxon>
        <taxon>Zancudomyces</taxon>
    </lineage>
</organism>
<feature type="binding site" evidence="8">
    <location>
        <position position="264"/>
    </location>
    <ligand>
        <name>Zn(2+)</name>
        <dbReference type="ChEBI" id="CHEBI:29105"/>
        <label>1</label>
    </ligand>
</feature>
<evidence type="ECO:0000256" key="10">
    <source>
        <dbReference type="RuleBase" id="RU361213"/>
    </source>
</evidence>
<dbReference type="GO" id="GO:0006325">
    <property type="term" value="P:chromatin organization"/>
    <property type="evidence" value="ECO:0007669"/>
    <property type="project" value="UniProtKB-KW"/>
</dbReference>
<dbReference type="Proteomes" id="UP000188320">
    <property type="component" value="Unassembled WGS sequence"/>
</dbReference>
<feature type="binding site" evidence="8">
    <location>
        <position position="302"/>
    </location>
    <ligand>
        <name>Zn(2+)</name>
        <dbReference type="ChEBI" id="CHEBI:29105"/>
        <label>2</label>
    </ligand>
</feature>
<comment type="function">
    <text evidence="10">Component of an histone acetyltransferase complex.</text>
</comment>
<feature type="binding site" evidence="8">
    <location>
        <position position="280"/>
    </location>
    <ligand>
        <name>Zn(2+)</name>
        <dbReference type="ChEBI" id="CHEBI:29105"/>
        <label>2</label>
    </ligand>
</feature>
<evidence type="ECO:0000256" key="5">
    <source>
        <dbReference type="ARBA" id="ARBA00022833"/>
    </source>
</evidence>
<comment type="subunit">
    <text evidence="10">Component of an histone acetyltransferase complex. Interacts with H3K4me3 and to a lesser extent with H3K4me2.</text>
</comment>
<feature type="binding site" evidence="8">
    <location>
        <position position="305"/>
    </location>
    <ligand>
        <name>Zn(2+)</name>
        <dbReference type="ChEBI" id="CHEBI:29105"/>
        <label>2</label>
    </ligand>
</feature>
<protein>
    <recommendedName>
        <fullName evidence="10">Chromatin modification-related protein</fullName>
    </recommendedName>
</protein>
<comment type="subcellular location">
    <subcellularLocation>
        <location evidence="1 10">Nucleus</location>
    </subcellularLocation>
</comment>
<evidence type="ECO:0000256" key="7">
    <source>
        <dbReference type="PIRSR" id="PIRSR628651-50"/>
    </source>
</evidence>
<dbReference type="GO" id="GO:0035267">
    <property type="term" value="C:NuA4 histone acetyltransferase complex"/>
    <property type="evidence" value="ECO:0007669"/>
    <property type="project" value="TreeGrafter"/>
</dbReference>
<keyword evidence="11" id="KW-0175">Coiled coil</keyword>
<dbReference type="InterPro" id="IPR019787">
    <property type="entry name" value="Znf_PHD-finger"/>
</dbReference>
<keyword evidence="10" id="KW-0156">Chromatin regulator</keyword>
<keyword evidence="3 8" id="KW-0479">Metal-binding</keyword>
<feature type="site" description="Histone H3K4me3 binding" evidence="7">
    <location>
        <position position="284"/>
    </location>
</feature>
<proteinExistence type="inferred from homology"/>
<dbReference type="SMART" id="SM01408">
    <property type="entry name" value="ING"/>
    <property type="match status" value="1"/>
</dbReference>
<dbReference type="CDD" id="cd15505">
    <property type="entry name" value="PHD_ING"/>
    <property type="match status" value="1"/>
</dbReference>
<dbReference type="GO" id="GO:0005634">
    <property type="term" value="C:nucleus"/>
    <property type="evidence" value="ECO:0007669"/>
    <property type="project" value="UniProtKB-SubCell"/>
</dbReference>
<dbReference type="SMART" id="SM00249">
    <property type="entry name" value="PHD"/>
    <property type="match status" value="1"/>
</dbReference>
<feature type="site" description="Histone H3K4me3 binding" evidence="7">
    <location>
        <position position="261"/>
    </location>
</feature>
<feature type="region of interest" description="Disordered" evidence="12">
    <location>
        <begin position="206"/>
        <end position="253"/>
    </location>
</feature>
<dbReference type="OrthoDB" id="5411773at2759"/>
<name>A0A1R1PWC5_ZANCU</name>
<dbReference type="AlphaFoldDB" id="A0A1R1PWC5"/>
<dbReference type="InterPro" id="IPR011011">
    <property type="entry name" value="Znf_FYVE_PHD"/>
</dbReference>
<evidence type="ECO:0000256" key="3">
    <source>
        <dbReference type="ARBA" id="ARBA00022723"/>
    </source>
</evidence>
<dbReference type="GO" id="GO:0008270">
    <property type="term" value="F:zinc ion binding"/>
    <property type="evidence" value="ECO:0007669"/>
    <property type="project" value="UniProtKB-KW"/>
</dbReference>
<gene>
    <name evidence="14" type="ORF">AX774_g1173</name>
</gene>
<dbReference type="PANTHER" id="PTHR10333">
    <property type="entry name" value="INHIBITOR OF GROWTH PROTEIN"/>
    <property type="match status" value="1"/>
</dbReference>
<feature type="compositionally biased region" description="Basic and acidic residues" evidence="12">
    <location>
        <begin position="233"/>
        <end position="251"/>
    </location>
</feature>
<dbReference type="PROSITE" id="PS01359">
    <property type="entry name" value="ZF_PHD_1"/>
    <property type="match status" value="1"/>
</dbReference>
<evidence type="ECO:0000256" key="1">
    <source>
        <dbReference type="ARBA" id="ARBA00004123"/>
    </source>
</evidence>
<comment type="similarity">
    <text evidence="2 10">Belongs to the ING family.</text>
</comment>
<dbReference type="InterPro" id="IPR019786">
    <property type="entry name" value="Zinc_finger_PHD-type_CS"/>
</dbReference>
<dbReference type="Gene3D" id="3.30.40.10">
    <property type="entry name" value="Zinc/RING finger domain, C3HC4 (zinc finger)"/>
    <property type="match status" value="1"/>
</dbReference>
<dbReference type="GO" id="GO:0006281">
    <property type="term" value="P:DNA repair"/>
    <property type="evidence" value="ECO:0007669"/>
    <property type="project" value="UniProtKB-KW"/>
</dbReference>
<feature type="binding site" evidence="8">
    <location>
        <position position="262"/>
    </location>
    <ligand>
        <name>Zn(2+)</name>
        <dbReference type="ChEBI" id="CHEBI:29105"/>
        <label>1</label>
    </ligand>
</feature>
<reference evidence="15" key="1">
    <citation type="submission" date="2017-01" db="EMBL/GenBank/DDBJ databases">
        <authorList>
            <person name="Wang Y."/>
            <person name="White M."/>
            <person name="Kvist S."/>
            <person name="Moncalvo J.-M."/>
        </authorList>
    </citation>
    <scope>NUCLEOTIDE SEQUENCE [LARGE SCALE GENOMIC DNA]</scope>
    <source>
        <strain evidence="15">COL-18-3</strain>
    </source>
</reference>
<dbReference type="GO" id="GO:0051321">
    <property type="term" value="P:meiotic cell cycle"/>
    <property type="evidence" value="ECO:0007669"/>
    <property type="project" value="UniProtKB-KW"/>
</dbReference>
<feature type="binding site" evidence="8">
    <location>
        <position position="289"/>
    </location>
    <ligand>
        <name>Zn(2+)</name>
        <dbReference type="ChEBI" id="CHEBI:29105"/>
        <label>1</label>
    </ligand>
</feature>
<feature type="coiled-coil region" evidence="11">
    <location>
        <begin position="22"/>
        <end position="56"/>
    </location>
</feature>
<sequence>MVDISGLLNDAVSVLENIPSEIKELFGEIKELDEKLYSLENSIERQEKKLQAFLSQDGNKEKRTEEETKIVKYLLKDYNDAENIAEKKIFLASKALVMVEKHMRKIDLEVRRLDKEEGLSIGSSGTASGYGLSDGLGVMSFGSGTSSGSGLGGLGLTKSNELGIDPNFLFNPSGSLSLKTSGSNLLSSNKELDGILNAGILGHSGSGSLKEPKESRKSSLLSQQGGRKHRKTNVSEKVETKGQKEKDKEESGNEESDDQLYCFCRQVSFGDMVACDSDNCPYEWFHYECVGLTAPPVGSWYCSYCRAQKLQKENK</sequence>
<evidence type="ECO:0000256" key="8">
    <source>
        <dbReference type="PIRSR" id="PIRSR628651-51"/>
    </source>
</evidence>
<evidence type="ECO:0000256" key="12">
    <source>
        <dbReference type="SAM" id="MobiDB-lite"/>
    </source>
</evidence>
<dbReference type="InterPro" id="IPR001965">
    <property type="entry name" value="Znf_PHD"/>
</dbReference>
<accession>A0A1R1PWC5</accession>
<dbReference type="GO" id="GO:0006355">
    <property type="term" value="P:regulation of DNA-templated transcription"/>
    <property type="evidence" value="ECO:0007669"/>
    <property type="project" value="TreeGrafter"/>
</dbReference>
<dbReference type="CDD" id="cd16858">
    <property type="entry name" value="ING_ING3_Yng2p"/>
    <property type="match status" value="1"/>
</dbReference>
<keyword evidence="4 9" id="KW-0863">Zinc-finger</keyword>
<feature type="site" description="Histone H3K4me3 binding" evidence="7">
    <location>
        <position position="272"/>
    </location>
</feature>
<dbReference type="PROSITE" id="PS50016">
    <property type="entry name" value="ZF_PHD_2"/>
    <property type="match status" value="1"/>
</dbReference>
<evidence type="ECO:0000256" key="2">
    <source>
        <dbReference type="ARBA" id="ARBA00010210"/>
    </source>
</evidence>
<evidence type="ECO:0000256" key="4">
    <source>
        <dbReference type="ARBA" id="ARBA00022771"/>
    </source>
</evidence>
<comment type="caution">
    <text evidence="14">The sequence shown here is derived from an EMBL/GenBank/DDBJ whole genome shotgun (WGS) entry which is preliminary data.</text>
</comment>
<evidence type="ECO:0000256" key="11">
    <source>
        <dbReference type="SAM" id="Coils"/>
    </source>
</evidence>
<evidence type="ECO:0000313" key="15">
    <source>
        <dbReference type="Proteomes" id="UP000188320"/>
    </source>
</evidence>
<dbReference type="SUPFAM" id="SSF57903">
    <property type="entry name" value="FYVE/PHD zinc finger"/>
    <property type="match status" value="1"/>
</dbReference>
<feature type="binding site" evidence="8">
    <location>
        <position position="286"/>
    </location>
    <ligand>
        <name>Zn(2+)</name>
        <dbReference type="ChEBI" id="CHEBI:29105"/>
        <label>1</label>
    </ligand>
</feature>
<dbReference type="EMBL" id="LSSK01000096">
    <property type="protein sequence ID" value="OMH85295.1"/>
    <property type="molecule type" value="Genomic_DNA"/>
</dbReference>
<feature type="binding site" evidence="8">
    <location>
        <position position="275"/>
    </location>
    <ligand>
        <name>Zn(2+)</name>
        <dbReference type="ChEBI" id="CHEBI:29105"/>
        <label>2</label>
    </ligand>
</feature>
<dbReference type="Gene3D" id="6.10.140.1740">
    <property type="match status" value="1"/>
</dbReference>
<evidence type="ECO:0000313" key="14">
    <source>
        <dbReference type="EMBL" id="OMH85295.1"/>
    </source>
</evidence>
<dbReference type="InterPro" id="IPR013083">
    <property type="entry name" value="Znf_RING/FYVE/PHD"/>
</dbReference>
<keyword evidence="15" id="KW-1185">Reference proteome</keyword>